<protein>
    <submittedName>
        <fullName evidence="2">Uncharacterized protein</fullName>
    </submittedName>
</protein>
<feature type="transmembrane region" description="Helical" evidence="1">
    <location>
        <begin position="39"/>
        <end position="67"/>
    </location>
</feature>
<sequence>MEDLRIVLDRGPYCLRLIHRTWPRGCSPPPSRDLASPRYLTLLVFLEWVTAIINCCWLKVTGGYLSIKYTMKRSATMSSLSEVLRLWMNAKELLPMPSIIDKDECSAREICCQDILQYA</sequence>
<evidence type="ECO:0000256" key="1">
    <source>
        <dbReference type="SAM" id="Phobius"/>
    </source>
</evidence>
<keyword evidence="1" id="KW-0812">Transmembrane</keyword>
<reference evidence="2" key="1">
    <citation type="submission" date="2020-05" db="EMBL/GenBank/DDBJ databases">
        <title>WGS assembly of Panicum virgatum.</title>
        <authorList>
            <person name="Lovell J.T."/>
            <person name="Jenkins J."/>
            <person name="Shu S."/>
            <person name="Juenger T.E."/>
            <person name="Schmutz J."/>
        </authorList>
    </citation>
    <scope>NUCLEOTIDE SEQUENCE</scope>
    <source>
        <strain evidence="2">AP13</strain>
    </source>
</reference>
<dbReference type="EMBL" id="CM029052">
    <property type="protein sequence ID" value="KAG2557848.1"/>
    <property type="molecule type" value="Genomic_DNA"/>
</dbReference>
<gene>
    <name evidence="2" type="ORF">PVAP13_8NG262004</name>
</gene>
<dbReference type="Proteomes" id="UP000823388">
    <property type="component" value="Chromosome 8N"/>
</dbReference>
<keyword evidence="1" id="KW-0472">Membrane</keyword>
<proteinExistence type="predicted"/>
<name>A0A8T0PA35_PANVG</name>
<evidence type="ECO:0000313" key="2">
    <source>
        <dbReference type="EMBL" id="KAG2557848.1"/>
    </source>
</evidence>
<dbReference type="AlphaFoldDB" id="A0A8T0PA35"/>
<evidence type="ECO:0000313" key="3">
    <source>
        <dbReference type="Proteomes" id="UP000823388"/>
    </source>
</evidence>
<accession>A0A8T0PA35</accession>
<keyword evidence="3" id="KW-1185">Reference proteome</keyword>
<comment type="caution">
    <text evidence="2">The sequence shown here is derived from an EMBL/GenBank/DDBJ whole genome shotgun (WGS) entry which is preliminary data.</text>
</comment>
<keyword evidence="1" id="KW-1133">Transmembrane helix</keyword>
<organism evidence="2 3">
    <name type="scientific">Panicum virgatum</name>
    <name type="common">Blackwell switchgrass</name>
    <dbReference type="NCBI Taxonomy" id="38727"/>
    <lineage>
        <taxon>Eukaryota</taxon>
        <taxon>Viridiplantae</taxon>
        <taxon>Streptophyta</taxon>
        <taxon>Embryophyta</taxon>
        <taxon>Tracheophyta</taxon>
        <taxon>Spermatophyta</taxon>
        <taxon>Magnoliopsida</taxon>
        <taxon>Liliopsida</taxon>
        <taxon>Poales</taxon>
        <taxon>Poaceae</taxon>
        <taxon>PACMAD clade</taxon>
        <taxon>Panicoideae</taxon>
        <taxon>Panicodae</taxon>
        <taxon>Paniceae</taxon>
        <taxon>Panicinae</taxon>
        <taxon>Panicum</taxon>
        <taxon>Panicum sect. Hiantes</taxon>
    </lineage>
</organism>